<feature type="chain" id="PRO_5042134389" evidence="1">
    <location>
        <begin position="36"/>
        <end position="228"/>
    </location>
</feature>
<dbReference type="AlphaFoldDB" id="A0AAE1DZ35"/>
<gene>
    <name evidence="2" type="ORF">RRG08_049191</name>
</gene>
<comment type="caution">
    <text evidence="2">The sequence shown here is derived from an EMBL/GenBank/DDBJ whole genome shotgun (WGS) entry which is preliminary data.</text>
</comment>
<evidence type="ECO:0000313" key="3">
    <source>
        <dbReference type="Proteomes" id="UP001283361"/>
    </source>
</evidence>
<keyword evidence="3" id="KW-1185">Reference proteome</keyword>
<name>A0AAE1DZ35_9GAST</name>
<protein>
    <submittedName>
        <fullName evidence="2">Uncharacterized protein</fullName>
    </submittedName>
</protein>
<feature type="signal peptide" evidence="1">
    <location>
        <begin position="1"/>
        <end position="35"/>
    </location>
</feature>
<sequence>MTKQGFQPTARPLRTWSFTLIVVVLSLNLQTLCQGQELGYFDNPIMKFGKMLYVSFINGTYDLFYECLCDIHITDCALNLTLAGSGFGFPYKYTVTNFRQTRAPDDTPLSELYRQYSSTFVCDAMKHVSKGGFNCRRRKVKDNTCVAPFGFCLQYKITHRLTHRRQRRMATRRRLGRITHWTIWLSERNQRPAWIGNWTGSHTGRYGYQWQAWMVALLRASTTGFRKQ</sequence>
<evidence type="ECO:0000256" key="1">
    <source>
        <dbReference type="SAM" id="SignalP"/>
    </source>
</evidence>
<evidence type="ECO:0000313" key="2">
    <source>
        <dbReference type="EMBL" id="KAK3786868.1"/>
    </source>
</evidence>
<reference evidence="2" key="1">
    <citation type="journal article" date="2023" name="G3 (Bethesda)">
        <title>A reference genome for the long-term kleptoplast-retaining sea slug Elysia crispata morphotype clarki.</title>
        <authorList>
            <person name="Eastman K.E."/>
            <person name="Pendleton A.L."/>
            <person name="Shaikh M.A."/>
            <person name="Suttiyut T."/>
            <person name="Ogas R."/>
            <person name="Tomko P."/>
            <person name="Gavelis G."/>
            <person name="Widhalm J.R."/>
            <person name="Wisecaver J.H."/>
        </authorList>
    </citation>
    <scope>NUCLEOTIDE SEQUENCE</scope>
    <source>
        <strain evidence="2">ECLA1</strain>
    </source>
</reference>
<proteinExistence type="predicted"/>
<dbReference type="Proteomes" id="UP001283361">
    <property type="component" value="Unassembled WGS sequence"/>
</dbReference>
<accession>A0AAE1DZ35</accession>
<organism evidence="2 3">
    <name type="scientific">Elysia crispata</name>
    <name type="common">lettuce slug</name>
    <dbReference type="NCBI Taxonomy" id="231223"/>
    <lineage>
        <taxon>Eukaryota</taxon>
        <taxon>Metazoa</taxon>
        <taxon>Spiralia</taxon>
        <taxon>Lophotrochozoa</taxon>
        <taxon>Mollusca</taxon>
        <taxon>Gastropoda</taxon>
        <taxon>Heterobranchia</taxon>
        <taxon>Euthyneura</taxon>
        <taxon>Panpulmonata</taxon>
        <taxon>Sacoglossa</taxon>
        <taxon>Placobranchoidea</taxon>
        <taxon>Plakobranchidae</taxon>
        <taxon>Elysia</taxon>
    </lineage>
</organism>
<keyword evidence="1" id="KW-0732">Signal</keyword>
<dbReference type="EMBL" id="JAWDGP010001935">
    <property type="protein sequence ID" value="KAK3786868.1"/>
    <property type="molecule type" value="Genomic_DNA"/>
</dbReference>